<organism evidence="1 2">
    <name type="scientific">Marasmius oreades</name>
    <name type="common">fairy-ring Marasmius</name>
    <dbReference type="NCBI Taxonomy" id="181124"/>
    <lineage>
        <taxon>Eukaryota</taxon>
        <taxon>Fungi</taxon>
        <taxon>Dikarya</taxon>
        <taxon>Basidiomycota</taxon>
        <taxon>Agaricomycotina</taxon>
        <taxon>Agaricomycetes</taxon>
        <taxon>Agaricomycetidae</taxon>
        <taxon>Agaricales</taxon>
        <taxon>Marasmiineae</taxon>
        <taxon>Marasmiaceae</taxon>
        <taxon>Marasmius</taxon>
    </lineage>
</organism>
<reference evidence="1" key="1">
    <citation type="journal article" date="2021" name="Genome Biol. Evol.">
        <title>The assembled and annotated genome of the fairy-ring fungus Marasmius oreades.</title>
        <authorList>
            <person name="Hiltunen M."/>
            <person name="Ament-Velasquez S.L."/>
            <person name="Johannesson H."/>
        </authorList>
    </citation>
    <scope>NUCLEOTIDE SEQUENCE</scope>
    <source>
        <strain evidence="1">03SP1</strain>
    </source>
</reference>
<protein>
    <submittedName>
        <fullName evidence="1">Uncharacterized protein</fullName>
    </submittedName>
</protein>
<dbReference type="RefSeq" id="XP_043012972.1">
    <property type="nucleotide sequence ID" value="XM_043148375.1"/>
</dbReference>
<gene>
    <name evidence="1" type="ORF">E1B28_003932</name>
</gene>
<comment type="caution">
    <text evidence="1">The sequence shown here is derived from an EMBL/GenBank/DDBJ whole genome shotgun (WGS) entry which is preliminary data.</text>
</comment>
<dbReference type="KEGG" id="more:E1B28_003932"/>
<dbReference type="Proteomes" id="UP001049176">
    <property type="component" value="Chromosome 2"/>
</dbReference>
<evidence type="ECO:0000313" key="2">
    <source>
        <dbReference type="Proteomes" id="UP001049176"/>
    </source>
</evidence>
<accession>A0A9P7UXK3</accession>
<name>A0A9P7UXK3_9AGAR</name>
<dbReference type="GeneID" id="66073008"/>
<sequence>MKSRSAVYFPISRLVTFIGPRGPKQGNNTVYWSTDPGPKHVVQIRDDVDDLRLGGNFASVQWDYEDSIRMHSFKPTGMFDSSPEHLLRS</sequence>
<evidence type="ECO:0000313" key="1">
    <source>
        <dbReference type="EMBL" id="KAG7096502.1"/>
    </source>
</evidence>
<dbReference type="EMBL" id="CM032182">
    <property type="protein sequence ID" value="KAG7096502.1"/>
    <property type="molecule type" value="Genomic_DNA"/>
</dbReference>
<keyword evidence="2" id="KW-1185">Reference proteome</keyword>
<proteinExistence type="predicted"/>
<dbReference type="AlphaFoldDB" id="A0A9P7UXK3"/>